<gene>
    <name evidence="1" type="ORF">NC992_17115</name>
</gene>
<dbReference type="EMBL" id="JAMPKX010000008">
    <property type="protein sequence ID" value="MEP0948608.1"/>
    <property type="molecule type" value="Genomic_DNA"/>
</dbReference>
<keyword evidence="2" id="KW-1185">Reference proteome</keyword>
<dbReference type="CDD" id="cd00077">
    <property type="entry name" value="HDc"/>
    <property type="match status" value="1"/>
</dbReference>
<proteinExistence type="predicted"/>
<comment type="caution">
    <text evidence="1">The sequence shown here is derived from an EMBL/GenBank/DDBJ whole genome shotgun (WGS) entry which is preliminary data.</text>
</comment>
<dbReference type="SUPFAM" id="SSF109604">
    <property type="entry name" value="HD-domain/PDEase-like"/>
    <property type="match status" value="1"/>
</dbReference>
<organism evidence="1 2">
    <name type="scientific">Leptolyngbya subtilissima DQ-A4</name>
    <dbReference type="NCBI Taxonomy" id="2933933"/>
    <lineage>
        <taxon>Bacteria</taxon>
        <taxon>Bacillati</taxon>
        <taxon>Cyanobacteriota</taxon>
        <taxon>Cyanophyceae</taxon>
        <taxon>Leptolyngbyales</taxon>
        <taxon>Leptolyngbyaceae</taxon>
        <taxon>Leptolyngbya group</taxon>
        <taxon>Leptolyngbya</taxon>
    </lineage>
</organism>
<evidence type="ECO:0000313" key="2">
    <source>
        <dbReference type="Proteomes" id="UP001482513"/>
    </source>
</evidence>
<dbReference type="InterPro" id="IPR003607">
    <property type="entry name" value="HD/PDEase_dom"/>
</dbReference>
<name>A0ABV0K796_9CYAN</name>
<sequence length="306" mass="34189">MSQNLFKSVESRLWESYSTMFGCTALSYWQSFTTLANEIISYLQGTDAPYHNADHTLQVMLVGQTILAGRYLQHHDLTPQDWLNAMVALLCHDIGYVKGICPGDNKTINHFVTGQGDGWVALSSRSTDASLTPYHVSRSQRFVRHRLAEQSLADVDVVVDCIEHTRFPVPPESKYQTTNDLPGLCRAADLLGQLSDSDYLKKLSSLFCEFAETGTNTALGYKSVADLRANYPHFYWYVVYPFIQAALRYLAVTAQGREVIARLFTNVYLVELEQSLSETGSAGLKQQAASQKVLPFCLTDNLGYGL</sequence>
<evidence type="ECO:0000313" key="1">
    <source>
        <dbReference type="EMBL" id="MEP0948608.1"/>
    </source>
</evidence>
<reference evidence="1 2" key="1">
    <citation type="submission" date="2022-04" db="EMBL/GenBank/DDBJ databases">
        <title>Positive selection, recombination, and allopatry shape intraspecific diversity of widespread and dominant cyanobacteria.</title>
        <authorList>
            <person name="Wei J."/>
            <person name="Shu W."/>
            <person name="Hu C."/>
        </authorList>
    </citation>
    <scope>NUCLEOTIDE SEQUENCE [LARGE SCALE GENOMIC DNA]</scope>
    <source>
        <strain evidence="1 2">DQ-A4</strain>
    </source>
</reference>
<dbReference type="Proteomes" id="UP001482513">
    <property type="component" value="Unassembled WGS sequence"/>
</dbReference>
<accession>A0ABV0K796</accession>
<dbReference type="Gene3D" id="1.10.3210.10">
    <property type="entry name" value="Hypothetical protein af1432"/>
    <property type="match status" value="1"/>
</dbReference>
<dbReference type="RefSeq" id="WP_190706164.1">
    <property type="nucleotide sequence ID" value="NZ_JAMPKX010000008.1"/>
</dbReference>
<protein>
    <submittedName>
        <fullName evidence="1">HD domain-containing protein</fullName>
    </submittedName>
</protein>